<evidence type="ECO:0000313" key="2">
    <source>
        <dbReference type="Proteomes" id="UP000308600"/>
    </source>
</evidence>
<protein>
    <submittedName>
        <fullName evidence="1">Uncharacterized protein</fullName>
    </submittedName>
</protein>
<proteinExistence type="predicted"/>
<evidence type="ECO:0000313" key="1">
    <source>
        <dbReference type="EMBL" id="TFK74726.1"/>
    </source>
</evidence>
<gene>
    <name evidence="1" type="ORF">BDN72DRAFT_628803</name>
</gene>
<keyword evidence="2" id="KW-1185">Reference proteome</keyword>
<name>A0ACD3B9X4_9AGAR</name>
<organism evidence="1 2">
    <name type="scientific">Pluteus cervinus</name>
    <dbReference type="NCBI Taxonomy" id="181527"/>
    <lineage>
        <taxon>Eukaryota</taxon>
        <taxon>Fungi</taxon>
        <taxon>Dikarya</taxon>
        <taxon>Basidiomycota</taxon>
        <taxon>Agaricomycotina</taxon>
        <taxon>Agaricomycetes</taxon>
        <taxon>Agaricomycetidae</taxon>
        <taxon>Agaricales</taxon>
        <taxon>Pluteineae</taxon>
        <taxon>Pluteaceae</taxon>
        <taxon>Pluteus</taxon>
    </lineage>
</organism>
<reference evidence="1 2" key="1">
    <citation type="journal article" date="2019" name="Nat. Ecol. Evol.">
        <title>Megaphylogeny resolves global patterns of mushroom evolution.</title>
        <authorList>
            <person name="Varga T."/>
            <person name="Krizsan K."/>
            <person name="Foldi C."/>
            <person name="Dima B."/>
            <person name="Sanchez-Garcia M."/>
            <person name="Sanchez-Ramirez S."/>
            <person name="Szollosi G.J."/>
            <person name="Szarkandi J.G."/>
            <person name="Papp V."/>
            <person name="Albert L."/>
            <person name="Andreopoulos W."/>
            <person name="Angelini C."/>
            <person name="Antonin V."/>
            <person name="Barry K.W."/>
            <person name="Bougher N.L."/>
            <person name="Buchanan P."/>
            <person name="Buyck B."/>
            <person name="Bense V."/>
            <person name="Catcheside P."/>
            <person name="Chovatia M."/>
            <person name="Cooper J."/>
            <person name="Damon W."/>
            <person name="Desjardin D."/>
            <person name="Finy P."/>
            <person name="Geml J."/>
            <person name="Haridas S."/>
            <person name="Hughes K."/>
            <person name="Justo A."/>
            <person name="Karasinski D."/>
            <person name="Kautmanova I."/>
            <person name="Kiss B."/>
            <person name="Kocsube S."/>
            <person name="Kotiranta H."/>
            <person name="LaButti K.M."/>
            <person name="Lechner B.E."/>
            <person name="Liimatainen K."/>
            <person name="Lipzen A."/>
            <person name="Lukacs Z."/>
            <person name="Mihaltcheva S."/>
            <person name="Morgado L.N."/>
            <person name="Niskanen T."/>
            <person name="Noordeloos M.E."/>
            <person name="Ohm R.A."/>
            <person name="Ortiz-Santana B."/>
            <person name="Ovrebo C."/>
            <person name="Racz N."/>
            <person name="Riley R."/>
            <person name="Savchenko A."/>
            <person name="Shiryaev A."/>
            <person name="Soop K."/>
            <person name="Spirin V."/>
            <person name="Szebenyi C."/>
            <person name="Tomsovsky M."/>
            <person name="Tulloss R.E."/>
            <person name="Uehling J."/>
            <person name="Grigoriev I.V."/>
            <person name="Vagvolgyi C."/>
            <person name="Papp T."/>
            <person name="Martin F.M."/>
            <person name="Miettinen O."/>
            <person name="Hibbett D.S."/>
            <person name="Nagy L.G."/>
        </authorList>
    </citation>
    <scope>NUCLEOTIDE SEQUENCE [LARGE SCALE GENOMIC DNA]</scope>
    <source>
        <strain evidence="1 2">NL-1719</strain>
    </source>
</reference>
<sequence>MTVNLDSQRAQLLTIRIGDRDDRALCIVHARRGEDQHGYHDFQLELQFQPGIGGRFTNVQLEVKLRAPGQPDRPIQFSYFPNSTVSPKETEEGKLQDLDTYIDRSIRGRYREYARPTFSEHMAVQFKRSIRTSGFKLQSSGMSMPLPLGITKNQKRVYLKISRQKWGATVLTLSLIKSICRQLLDTKAAGLSS</sequence>
<dbReference type="Proteomes" id="UP000308600">
    <property type="component" value="Unassembled WGS sequence"/>
</dbReference>
<dbReference type="EMBL" id="ML208266">
    <property type="protein sequence ID" value="TFK74726.1"/>
    <property type="molecule type" value="Genomic_DNA"/>
</dbReference>
<accession>A0ACD3B9X4</accession>